<dbReference type="AlphaFoldDB" id="A0A4R7CSP2"/>
<dbReference type="RefSeq" id="WP_166637894.1">
    <property type="nucleotide sequence ID" value="NZ_SNZV01000011.1"/>
</dbReference>
<dbReference type="Proteomes" id="UP000294752">
    <property type="component" value="Unassembled WGS sequence"/>
</dbReference>
<keyword evidence="3" id="KW-1185">Reference proteome</keyword>
<sequence length="100" mass="11505">IYTITIKDAQLFAYMTKELYGERQIAENIRYTDYSLEAFDNLHGDPNSNLDIQRSQESALLQLFGKMFNLNKQKLGDTDQNEAVKRDSEGNILVEDPCKP</sequence>
<dbReference type="EMBL" id="SNZV01000011">
    <property type="protein sequence ID" value="TDS08872.1"/>
    <property type="molecule type" value="Genomic_DNA"/>
</dbReference>
<evidence type="ECO:0000256" key="1">
    <source>
        <dbReference type="SAM" id="MobiDB-lite"/>
    </source>
</evidence>
<feature type="region of interest" description="Disordered" evidence="1">
    <location>
        <begin position="79"/>
        <end position="100"/>
    </location>
</feature>
<feature type="non-terminal residue" evidence="2">
    <location>
        <position position="1"/>
    </location>
</feature>
<feature type="compositionally biased region" description="Basic and acidic residues" evidence="1">
    <location>
        <begin position="79"/>
        <end position="89"/>
    </location>
</feature>
<name>A0A4R7CSP2_9SPHI</name>
<organism evidence="2 3">
    <name type="scientific">Sphingobacterium paludis</name>
    <dbReference type="NCBI Taxonomy" id="1476465"/>
    <lineage>
        <taxon>Bacteria</taxon>
        <taxon>Pseudomonadati</taxon>
        <taxon>Bacteroidota</taxon>
        <taxon>Sphingobacteriia</taxon>
        <taxon>Sphingobacteriales</taxon>
        <taxon>Sphingobacteriaceae</taxon>
        <taxon>Sphingobacterium</taxon>
    </lineage>
</organism>
<evidence type="ECO:0000313" key="3">
    <source>
        <dbReference type="Proteomes" id="UP000294752"/>
    </source>
</evidence>
<gene>
    <name evidence="2" type="ORF">B0I21_1111</name>
</gene>
<reference evidence="2 3" key="1">
    <citation type="submission" date="2019-03" db="EMBL/GenBank/DDBJ databases">
        <title>Genomic Encyclopedia of Type Strains, Phase III (KMG-III): the genomes of soil and plant-associated and newly described type strains.</title>
        <authorList>
            <person name="Whitman W."/>
        </authorList>
    </citation>
    <scope>NUCLEOTIDE SEQUENCE [LARGE SCALE GENOMIC DNA]</scope>
    <source>
        <strain evidence="2 3">CGMCC 1.12801</strain>
    </source>
</reference>
<comment type="caution">
    <text evidence="2">The sequence shown here is derived from an EMBL/GenBank/DDBJ whole genome shotgun (WGS) entry which is preliminary data.</text>
</comment>
<proteinExistence type="predicted"/>
<protein>
    <submittedName>
        <fullName evidence="2">Uncharacterized protein</fullName>
    </submittedName>
</protein>
<evidence type="ECO:0000313" key="2">
    <source>
        <dbReference type="EMBL" id="TDS08872.1"/>
    </source>
</evidence>
<accession>A0A4R7CSP2</accession>